<accession>A0A9W7W023</accession>
<organism evidence="4 5">
    <name type="scientific">Teratosphaeria destructans</name>
    <dbReference type="NCBI Taxonomy" id="418781"/>
    <lineage>
        <taxon>Eukaryota</taxon>
        <taxon>Fungi</taxon>
        <taxon>Dikarya</taxon>
        <taxon>Ascomycota</taxon>
        <taxon>Pezizomycotina</taxon>
        <taxon>Dothideomycetes</taxon>
        <taxon>Dothideomycetidae</taxon>
        <taxon>Mycosphaerellales</taxon>
        <taxon>Teratosphaeriaceae</taxon>
        <taxon>Teratosphaeria</taxon>
    </lineage>
</organism>
<feature type="transmembrane region" description="Helical" evidence="2">
    <location>
        <begin position="267"/>
        <end position="293"/>
    </location>
</feature>
<reference evidence="4 5" key="2">
    <citation type="journal article" date="2021" name="Curr. Genet.">
        <title>Genetic response to nitrogen starvation in the aggressive Eucalyptus foliar pathogen Teratosphaeria destructans.</title>
        <authorList>
            <person name="Havenga M."/>
            <person name="Wingfield B.D."/>
            <person name="Wingfield M.J."/>
            <person name="Dreyer L.L."/>
            <person name="Roets F."/>
            <person name="Aylward J."/>
        </authorList>
    </citation>
    <scope>NUCLEOTIDE SEQUENCE [LARGE SCALE GENOMIC DNA]</scope>
    <source>
        <strain evidence="4">CMW44962</strain>
    </source>
</reference>
<evidence type="ECO:0000313" key="4">
    <source>
        <dbReference type="EMBL" id="KAH9823751.1"/>
    </source>
</evidence>
<dbReference type="OrthoDB" id="4472872at2759"/>
<sequence>MHALQVRVCPDLLFPTTSRLLLCGILDLPKVVGCFGIGYSTSQVGKNNSTASGVVATTLPKGSRTVCTLFTRVHGRILSSTYTVSPMNSLNQPLQQYSTDILRSFYFDTMSAIGKEPSRPERPIIATSESNCRNLDPITANTNPVSSDRQNKKPGRLKLSDYGTFPWNFRPTPTRPPTSTHAKDKPPKAKTHDQVPLLGDDEGQNDTNSGTHSLHADNNELEHDAFCKLIGMNPHAGTGSGSEDLEAGAGLYHDVHRSYISARRWHYWFEVGVYTALLSQVLLSANFIVLGAMRGDHHVPIAVLGAISVGIAGCLALIKGQGLPMRIRMERDALWEVQLEAEELHWRLAAGGAVKFSDVKRIWSRYVQVERDSSLNHPDTWTTSANQAAQAVDVTHIASGTAVPAAAVPAQPESQQVTAPPLTPGSVYTPGGGLRQVAMADDGIPM</sequence>
<dbReference type="NCBIfam" id="NF033635">
    <property type="entry name" value="SLATT_fungal"/>
    <property type="match status" value="1"/>
</dbReference>
<dbReference type="Pfam" id="PF18142">
    <property type="entry name" value="SLATT_fungal"/>
    <property type="match status" value="1"/>
</dbReference>
<comment type="caution">
    <text evidence="4">The sequence shown here is derived from an EMBL/GenBank/DDBJ whole genome shotgun (WGS) entry which is preliminary data.</text>
</comment>
<feature type="domain" description="SMODS and SLOG-associating 2TM effector" evidence="3">
    <location>
        <begin position="255"/>
        <end position="371"/>
    </location>
</feature>
<evidence type="ECO:0000256" key="2">
    <source>
        <dbReference type="SAM" id="Phobius"/>
    </source>
</evidence>
<keyword evidence="5" id="KW-1185">Reference proteome</keyword>
<keyword evidence="2" id="KW-0812">Transmembrane</keyword>
<name>A0A9W7W023_9PEZI</name>
<proteinExistence type="predicted"/>
<reference evidence="4 5" key="1">
    <citation type="journal article" date="2018" name="IMA Fungus">
        <title>IMA Genome-F 10: Nine draft genome sequences of Claviceps purpurea s.lat., including C. arundinis, C. humidiphila, and C. cf. spartinae, pseudomolecules for the pitch canker pathogen Fusarium circinatum, draft genome of Davidsoniella eucalypti, Grosmannia galeiformis, Quambalaria eucalypti, and Teratosphaeria destructans.</title>
        <authorList>
            <person name="Wingfield B.D."/>
            <person name="Liu M."/>
            <person name="Nguyen H.D."/>
            <person name="Lane F.A."/>
            <person name="Morgan S.W."/>
            <person name="De Vos L."/>
            <person name="Wilken P.M."/>
            <person name="Duong T.A."/>
            <person name="Aylward J."/>
            <person name="Coetzee M.P."/>
            <person name="Dadej K."/>
            <person name="De Beer Z.W."/>
            <person name="Findlay W."/>
            <person name="Havenga M."/>
            <person name="Kolarik M."/>
            <person name="Menzies J.G."/>
            <person name="Naidoo K."/>
            <person name="Pochopski O."/>
            <person name="Shoukouhi P."/>
            <person name="Santana Q.C."/>
            <person name="Seifert K.A."/>
            <person name="Soal N."/>
            <person name="Steenkamp E.T."/>
            <person name="Tatham C.T."/>
            <person name="van der Nest M.A."/>
            <person name="Wingfield M.J."/>
        </authorList>
    </citation>
    <scope>NUCLEOTIDE SEQUENCE [LARGE SCALE GENOMIC DNA]</scope>
    <source>
        <strain evidence="4">CMW44962</strain>
    </source>
</reference>
<evidence type="ECO:0000256" key="1">
    <source>
        <dbReference type="SAM" id="MobiDB-lite"/>
    </source>
</evidence>
<feature type="transmembrane region" description="Helical" evidence="2">
    <location>
        <begin position="299"/>
        <end position="318"/>
    </location>
</feature>
<keyword evidence="2" id="KW-0472">Membrane</keyword>
<protein>
    <recommendedName>
        <fullName evidence="3">SMODS and SLOG-associating 2TM effector domain-containing protein</fullName>
    </recommendedName>
</protein>
<feature type="compositionally biased region" description="Polar residues" evidence="1">
    <location>
        <begin position="133"/>
        <end position="148"/>
    </location>
</feature>
<feature type="region of interest" description="Disordered" evidence="1">
    <location>
        <begin position="133"/>
        <end position="216"/>
    </location>
</feature>
<feature type="compositionally biased region" description="Basic and acidic residues" evidence="1">
    <location>
        <begin position="181"/>
        <end position="193"/>
    </location>
</feature>
<keyword evidence="2" id="KW-1133">Transmembrane helix</keyword>
<dbReference type="AlphaFoldDB" id="A0A9W7W023"/>
<evidence type="ECO:0000259" key="3">
    <source>
        <dbReference type="Pfam" id="PF18142"/>
    </source>
</evidence>
<feature type="compositionally biased region" description="Low complexity" evidence="1">
    <location>
        <begin position="164"/>
        <end position="180"/>
    </location>
</feature>
<gene>
    <name evidence="4" type="ORF">Tdes44962_MAKER04495</name>
</gene>
<dbReference type="EMBL" id="RIBY02002167">
    <property type="protein sequence ID" value="KAH9823751.1"/>
    <property type="molecule type" value="Genomic_DNA"/>
</dbReference>
<dbReference type="PANTHER" id="PTHR38793:SF3">
    <property type="entry name" value="SMODS AND SLOG-ASSOCIATING 2TM EFFECTOR DOMAIN-CONTAINING PROTEIN"/>
    <property type="match status" value="1"/>
</dbReference>
<evidence type="ECO:0000313" key="5">
    <source>
        <dbReference type="Proteomes" id="UP001138500"/>
    </source>
</evidence>
<dbReference type="PANTHER" id="PTHR38793">
    <property type="entry name" value="SLATT_FUNGAL DOMAIN-CONTAINING PROTEIN-RELATED"/>
    <property type="match status" value="1"/>
</dbReference>
<dbReference type="InterPro" id="IPR041622">
    <property type="entry name" value="SLATT_fungi"/>
</dbReference>
<dbReference type="Proteomes" id="UP001138500">
    <property type="component" value="Unassembled WGS sequence"/>
</dbReference>